<organism evidence="5 6">
    <name type="scientific">Chitinophaga silvatica</name>
    <dbReference type="NCBI Taxonomy" id="2282649"/>
    <lineage>
        <taxon>Bacteria</taxon>
        <taxon>Pseudomonadati</taxon>
        <taxon>Bacteroidota</taxon>
        <taxon>Chitinophagia</taxon>
        <taxon>Chitinophagales</taxon>
        <taxon>Chitinophagaceae</taxon>
        <taxon>Chitinophaga</taxon>
    </lineage>
</organism>
<feature type="DNA-binding region" description="OmpR/PhoB-type" evidence="2">
    <location>
        <begin position="194"/>
        <end position="291"/>
    </location>
</feature>
<keyword evidence="1 2" id="KW-0238">DNA-binding</keyword>
<dbReference type="InterPro" id="IPR036388">
    <property type="entry name" value="WH-like_DNA-bd_sf"/>
</dbReference>
<evidence type="ECO:0000256" key="2">
    <source>
        <dbReference type="PROSITE-ProRule" id="PRU01091"/>
    </source>
</evidence>
<dbReference type="GO" id="GO:0000160">
    <property type="term" value="P:phosphorelay signal transduction system"/>
    <property type="evidence" value="ECO:0007669"/>
    <property type="project" value="InterPro"/>
</dbReference>
<keyword evidence="6" id="KW-1185">Reference proteome</keyword>
<dbReference type="Pfam" id="PF00486">
    <property type="entry name" value="Trans_reg_C"/>
    <property type="match status" value="1"/>
</dbReference>
<evidence type="ECO:0000259" key="4">
    <source>
        <dbReference type="PROSITE" id="PS51755"/>
    </source>
</evidence>
<reference evidence="5 6" key="1">
    <citation type="submission" date="2018-07" db="EMBL/GenBank/DDBJ databases">
        <title>Chitinophaga K2CV101002-2 sp. nov., isolated from a monsoon evergreen broad-leaved forest soil.</title>
        <authorList>
            <person name="Lv Y."/>
        </authorList>
    </citation>
    <scope>NUCLEOTIDE SEQUENCE [LARGE SCALE GENOMIC DNA]</scope>
    <source>
        <strain evidence="5 6">GDMCC 1.1288</strain>
    </source>
</reference>
<dbReference type="EMBL" id="QPMM01000007">
    <property type="protein sequence ID" value="RFS21899.1"/>
    <property type="molecule type" value="Genomic_DNA"/>
</dbReference>
<dbReference type="CDD" id="cd00383">
    <property type="entry name" value="trans_reg_C"/>
    <property type="match status" value="1"/>
</dbReference>
<dbReference type="Gene3D" id="1.10.10.10">
    <property type="entry name" value="Winged helix-like DNA-binding domain superfamily/Winged helix DNA-binding domain"/>
    <property type="match status" value="1"/>
</dbReference>
<accession>A0A3E1Y8W9</accession>
<comment type="caution">
    <text evidence="5">The sequence shown here is derived from an EMBL/GenBank/DDBJ whole genome shotgun (WGS) entry which is preliminary data.</text>
</comment>
<evidence type="ECO:0000256" key="3">
    <source>
        <dbReference type="SAM" id="Phobius"/>
    </source>
</evidence>
<evidence type="ECO:0000313" key="6">
    <source>
        <dbReference type="Proteomes" id="UP000260644"/>
    </source>
</evidence>
<keyword evidence="3" id="KW-0472">Membrane</keyword>
<gene>
    <name evidence="5" type="ORF">DVR12_14705</name>
</gene>
<feature type="transmembrane region" description="Helical" evidence="3">
    <location>
        <begin position="156"/>
        <end position="177"/>
    </location>
</feature>
<name>A0A3E1Y8W9_9BACT</name>
<keyword evidence="3" id="KW-0812">Transmembrane</keyword>
<dbReference type="AlphaFoldDB" id="A0A3E1Y8W9"/>
<feature type="domain" description="OmpR/PhoB-type" evidence="4">
    <location>
        <begin position="194"/>
        <end position="291"/>
    </location>
</feature>
<dbReference type="PROSITE" id="PS51755">
    <property type="entry name" value="OMPR_PHOB"/>
    <property type="match status" value="1"/>
</dbReference>
<dbReference type="GO" id="GO:0003677">
    <property type="term" value="F:DNA binding"/>
    <property type="evidence" value="ECO:0007669"/>
    <property type="project" value="UniProtKB-UniRule"/>
</dbReference>
<dbReference type="Proteomes" id="UP000260644">
    <property type="component" value="Unassembled WGS sequence"/>
</dbReference>
<sequence length="292" mass="32479">MKRKIFSVRHLYTRFTILFLLVTFSLNSVAQEVSEQENRKLILFRRLGHRLLLTAGDSTSRVTVHQSSNHSYQISGERPFKLVPDSLVNIAEILLKDQQIIGSYTLTVSQANSGEIVYGFTSEDIIKGNVACVGRSMHEGQYIINIQLPSDSGSGYVTPILSGLLVIVSATAGIQFYKKRKQPKQQAVPTKSAARGIAIGSYTFCPDTGVLIHDAETTALTAKELTLLNIFVRQMNQVIDRNLLLKEGWEDEGVITGRSLDMYVSKLRKKFQKDASISIKNIHGKGYSLNIS</sequence>
<protein>
    <submittedName>
        <fullName evidence="5">Winged helix family transcriptional regulator</fullName>
    </submittedName>
</protein>
<dbReference type="SUPFAM" id="SSF46894">
    <property type="entry name" value="C-terminal effector domain of the bipartite response regulators"/>
    <property type="match status" value="1"/>
</dbReference>
<proteinExistence type="predicted"/>
<evidence type="ECO:0000256" key="1">
    <source>
        <dbReference type="ARBA" id="ARBA00023125"/>
    </source>
</evidence>
<dbReference type="InterPro" id="IPR016032">
    <property type="entry name" value="Sig_transdc_resp-reg_C-effctor"/>
</dbReference>
<keyword evidence="3" id="KW-1133">Transmembrane helix</keyword>
<dbReference type="GO" id="GO:0006355">
    <property type="term" value="P:regulation of DNA-templated transcription"/>
    <property type="evidence" value="ECO:0007669"/>
    <property type="project" value="InterPro"/>
</dbReference>
<evidence type="ECO:0000313" key="5">
    <source>
        <dbReference type="EMBL" id="RFS21899.1"/>
    </source>
</evidence>
<dbReference type="SMART" id="SM00862">
    <property type="entry name" value="Trans_reg_C"/>
    <property type="match status" value="1"/>
</dbReference>
<dbReference type="InterPro" id="IPR001867">
    <property type="entry name" value="OmpR/PhoB-type_DNA-bd"/>
</dbReference>